<sequence>MTLRPLDVEKYLAHEEELNKIVKFEGDHLIITIPDNDFDETYDIPLSNLKTAEHVVSWTFQLTEKNWITRDILRKFIKEASKYAGITL</sequence>
<keyword evidence="2" id="KW-1185">Reference proteome</keyword>
<reference evidence="1 2" key="1">
    <citation type="journal article" date="2014" name="Gut Pathog.">
        <title>Gene clusters of Hafnia alvei strain FB1 important in survival and pathogenesis: a draft genome perspective.</title>
        <authorList>
            <person name="Tan J.Y."/>
            <person name="Yin W.F."/>
            <person name="Chan K.G."/>
        </authorList>
    </citation>
    <scope>NUCLEOTIDE SEQUENCE [LARGE SCALE GENOMIC DNA]</scope>
    <source>
        <strain evidence="1 2">FB1</strain>
    </source>
</reference>
<proteinExistence type="predicted"/>
<accession>A0A097R3J1</accession>
<dbReference type="KEGG" id="hav:AT03_13380"/>
<dbReference type="eggNOG" id="ENOG5034B7Z">
    <property type="taxonomic scope" value="Bacteria"/>
</dbReference>
<gene>
    <name evidence="1" type="ORF">AT03_13380</name>
</gene>
<protein>
    <submittedName>
        <fullName evidence="1">Uncharacterized protein</fullName>
    </submittedName>
</protein>
<dbReference type="PATRIC" id="fig|1453496.5.peg.2724"/>
<dbReference type="OrthoDB" id="6636853at2"/>
<organism evidence="1 2">
    <name type="scientific">Hafnia alvei FB1</name>
    <dbReference type="NCBI Taxonomy" id="1453496"/>
    <lineage>
        <taxon>Bacteria</taxon>
        <taxon>Pseudomonadati</taxon>
        <taxon>Pseudomonadota</taxon>
        <taxon>Gammaproteobacteria</taxon>
        <taxon>Enterobacterales</taxon>
        <taxon>Hafniaceae</taxon>
        <taxon>Hafnia</taxon>
    </lineage>
</organism>
<name>A0A097R3J1_HAFAL</name>
<evidence type="ECO:0000313" key="2">
    <source>
        <dbReference type="Proteomes" id="UP000029986"/>
    </source>
</evidence>
<evidence type="ECO:0000313" key="1">
    <source>
        <dbReference type="EMBL" id="AIU73288.1"/>
    </source>
</evidence>
<dbReference type="AlphaFoldDB" id="A0A097R3J1"/>
<dbReference type="RefSeq" id="WP_025796678.1">
    <property type="nucleotide sequence ID" value="NZ_CP009706.1"/>
</dbReference>
<dbReference type="Proteomes" id="UP000029986">
    <property type="component" value="Chromosome"/>
</dbReference>
<dbReference type="EMBL" id="CP009706">
    <property type="protein sequence ID" value="AIU73288.1"/>
    <property type="molecule type" value="Genomic_DNA"/>
</dbReference>
<dbReference type="HOGENOM" id="CLU_189792_0_0_6"/>